<sequence>MRIMYLFAVAFLSWLPNGMTPLPIVSADQPRRRGSEAVIDEVYLQEVGRQIPSSVALTSVASFGQRIIAGSDQGLFVVDGEQLLPVAEMSQPIRRLVSTESAMWAIASDGLYRLEGSVWQKLSGESFNDLTAHLGETIVASERRLWRVVGEGLQPYSAAESPFPIARIISHCETLYVLGSGRLTFVDGNRIGARNVYGWPSDKAWDWGMLPSLSTRDALSQGSRLYIATDRGLAMLRGMLMTVIRGEQGLCYEDAHCLAKGFDDDLWIGTTRGAIRMVDGAFHYFAGRRWLPDEQVNAIAVSDRAAYFATPKGLGVIEYEPYTLQKKADYYERHLDEWGQRRLGFTHKLEWDGKRQEYVREVSDNDGGYTGNYLAAQAYRYAVTKDSVAREQAVQTFQALRWLESMTSMPGFLARSVWAKGEVGHQADHGSGGAPAEWHDTADGLFEWKGDTSSDEVCSHFYATRLFLDHVAQGEEVEQAKRHLASIAAHIANNGWKLIDVDGQPTRWGRWDPEYFTTEEGMYDRGLQALEVLSFMKTAHVLAGDEQAGTAYDRLVALGYPDFTLRQRNTFPPDGVLHFLDELGFWSYANLLAYEQDPLLRGKYRRSLERSYELVRIEQNPWFNFVYGALTGNECEVGPSVRHLREWPLDLRVWSFQNSHRADLRTPVGYEANKAGIRAFSPRETEPMRWDHWTMQADGGSSNPDVIEPGAWLLAYWMGRYHGYITPPTTTDPAALQVKRTGRTDLGAKPYTGPPRPDLAK</sequence>
<feature type="compositionally biased region" description="Pro residues" evidence="1">
    <location>
        <begin position="752"/>
        <end position="761"/>
    </location>
</feature>
<evidence type="ECO:0000313" key="2">
    <source>
        <dbReference type="EMBL" id="QDT73135.1"/>
    </source>
</evidence>
<reference evidence="2 3" key="1">
    <citation type="submission" date="2019-02" db="EMBL/GenBank/DDBJ databases">
        <title>Deep-cultivation of Planctomycetes and their phenomic and genomic characterization uncovers novel biology.</title>
        <authorList>
            <person name="Wiegand S."/>
            <person name="Jogler M."/>
            <person name="Boedeker C."/>
            <person name="Pinto D."/>
            <person name="Vollmers J."/>
            <person name="Rivas-Marin E."/>
            <person name="Kohn T."/>
            <person name="Peeters S.H."/>
            <person name="Heuer A."/>
            <person name="Rast P."/>
            <person name="Oberbeckmann S."/>
            <person name="Bunk B."/>
            <person name="Jeske O."/>
            <person name="Meyerdierks A."/>
            <person name="Storesund J.E."/>
            <person name="Kallscheuer N."/>
            <person name="Luecker S."/>
            <person name="Lage O.M."/>
            <person name="Pohl T."/>
            <person name="Merkel B.J."/>
            <person name="Hornburger P."/>
            <person name="Mueller R.-W."/>
            <person name="Bruemmer F."/>
            <person name="Labrenz M."/>
            <person name="Spormann A.M."/>
            <person name="Op den Camp H."/>
            <person name="Overmann J."/>
            <person name="Amann R."/>
            <person name="Jetten M.S.M."/>
            <person name="Mascher T."/>
            <person name="Medema M.H."/>
            <person name="Devos D.P."/>
            <person name="Kaster A.-K."/>
            <person name="Ovreas L."/>
            <person name="Rohde M."/>
            <person name="Galperin M.Y."/>
            <person name="Jogler C."/>
        </authorList>
    </citation>
    <scope>NUCLEOTIDE SEQUENCE [LARGE SCALE GENOMIC DNA]</scope>
    <source>
        <strain evidence="2 3">I41</strain>
    </source>
</reference>
<gene>
    <name evidence="2" type="ORF">I41_23240</name>
</gene>
<keyword evidence="3" id="KW-1185">Reference proteome</keyword>
<organism evidence="2 3">
    <name type="scientific">Lacipirellula limnantheis</name>
    <dbReference type="NCBI Taxonomy" id="2528024"/>
    <lineage>
        <taxon>Bacteria</taxon>
        <taxon>Pseudomonadati</taxon>
        <taxon>Planctomycetota</taxon>
        <taxon>Planctomycetia</taxon>
        <taxon>Pirellulales</taxon>
        <taxon>Lacipirellulaceae</taxon>
        <taxon>Lacipirellula</taxon>
    </lineage>
</organism>
<dbReference type="KEGG" id="llh:I41_23240"/>
<feature type="region of interest" description="Disordered" evidence="1">
    <location>
        <begin position="742"/>
        <end position="761"/>
    </location>
</feature>
<dbReference type="Proteomes" id="UP000317909">
    <property type="component" value="Chromosome"/>
</dbReference>
<evidence type="ECO:0000256" key="1">
    <source>
        <dbReference type="SAM" id="MobiDB-lite"/>
    </source>
</evidence>
<dbReference type="AlphaFoldDB" id="A0A517TXM8"/>
<proteinExistence type="predicted"/>
<dbReference type="EMBL" id="CP036339">
    <property type="protein sequence ID" value="QDT73135.1"/>
    <property type="molecule type" value="Genomic_DNA"/>
</dbReference>
<accession>A0A517TXM8</accession>
<evidence type="ECO:0000313" key="3">
    <source>
        <dbReference type="Proteomes" id="UP000317909"/>
    </source>
</evidence>
<name>A0A517TXM8_9BACT</name>
<protein>
    <submittedName>
        <fullName evidence="2">Uncharacterized protein</fullName>
    </submittedName>
</protein>